<accession>A0ACB9SGK2</accession>
<protein>
    <submittedName>
        <fullName evidence="1">Uncharacterized protein</fullName>
    </submittedName>
</protein>
<sequence>MISFQAALSPDQRSKMTIPDTPRKRKWGAGVEEEGEERSRQKRHGSGKPGSSALDMELRLEETWDIQSREVRFYDSRTYDERTCKECEVTVTSHPPTTATPTVRRAVSLNLELNLQPYDEYPPPQEAEEVAAPSVGQSLPVFDEDPLGSLNKGEQRTDGQEVGGGGDEEMVATVCGRCHMLVMLCVSRPCCPNCKFLHPKPDQTPFTLLLRPPLPKCTAAGQLLC</sequence>
<comment type="caution">
    <text evidence="1">The sequence shown here is derived from an EMBL/GenBank/DDBJ whole genome shotgun (WGS) entry which is preliminary data.</text>
</comment>
<keyword evidence="2" id="KW-1185">Reference proteome</keyword>
<evidence type="ECO:0000313" key="2">
    <source>
        <dbReference type="Proteomes" id="UP001057402"/>
    </source>
</evidence>
<dbReference type="Proteomes" id="UP001057402">
    <property type="component" value="Chromosome 1"/>
</dbReference>
<dbReference type="EMBL" id="CM042880">
    <property type="protein sequence ID" value="KAI4389798.1"/>
    <property type="molecule type" value="Genomic_DNA"/>
</dbReference>
<proteinExistence type="predicted"/>
<gene>
    <name evidence="1" type="ORF">MLD38_001982</name>
</gene>
<name>A0ACB9SGK2_9MYRT</name>
<evidence type="ECO:0000313" key="1">
    <source>
        <dbReference type="EMBL" id="KAI4389798.1"/>
    </source>
</evidence>
<organism evidence="1 2">
    <name type="scientific">Melastoma candidum</name>
    <dbReference type="NCBI Taxonomy" id="119954"/>
    <lineage>
        <taxon>Eukaryota</taxon>
        <taxon>Viridiplantae</taxon>
        <taxon>Streptophyta</taxon>
        <taxon>Embryophyta</taxon>
        <taxon>Tracheophyta</taxon>
        <taxon>Spermatophyta</taxon>
        <taxon>Magnoliopsida</taxon>
        <taxon>eudicotyledons</taxon>
        <taxon>Gunneridae</taxon>
        <taxon>Pentapetalae</taxon>
        <taxon>rosids</taxon>
        <taxon>malvids</taxon>
        <taxon>Myrtales</taxon>
        <taxon>Melastomataceae</taxon>
        <taxon>Melastomatoideae</taxon>
        <taxon>Melastomateae</taxon>
        <taxon>Melastoma</taxon>
    </lineage>
</organism>
<reference evidence="2" key="1">
    <citation type="journal article" date="2023" name="Front. Plant Sci.">
        <title>Chromosomal-level genome assembly of Melastoma candidum provides insights into trichome evolution.</title>
        <authorList>
            <person name="Zhong Y."/>
            <person name="Wu W."/>
            <person name="Sun C."/>
            <person name="Zou P."/>
            <person name="Liu Y."/>
            <person name="Dai S."/>
            <person name="Zhou R."/>
        </authorList>
    </citation>
    <scope>NUCLEOTIDE SEQUENCE [LARGE SCALE GENOMIC DNA]</scope>
</reference>